<dbReference type="InterPro" id="IPR016208">
    <property type="entry name" value="Ald_Oxase/xanthine_DH-like"/>
</dbReference>
<evidence type="ECO:0000256" key="1">
    <source>
        <dbReference type="ARBA" id="ARBA00022505"/>
    </source>
</evidence>
<proteinExistence type="predicted"/>
<dbReference type="InterPro" id="IPR000674">
    <property type="entry name" value="Ald_Oxase/Xan_DH_a/b"/>
</dbReference>
<dbReference type="Gene3D" id="3.90.1170.50">
    <property type="entry name" value="Aldehyde oxidase/xanthine dehydrogenase, a/b hammerhead"/>
    <property type="match status" value="1"/>
</dbReference>
<dbReference type="AlphaFoldDB" id="A0A4Y7IZF6"/>
<dbReference type="Gene3D" id="1.10.150.120">
    <property type="entry name" value="[2Fe-2S]-binding domain"/>
    <property type="match status" value="1"/>
</dbReference>
<dbReference type="InterPro" id="IPR036884">
    <property type="entry name" value="2Fe-2S-bd_dom_sf"/>
</dbReference>
<dbReference type="STRING" id="3469.A0A4Y7IZF6"/>
<dbReference type="SUPFAM" id="SSF47741">
    <property type="entry name" value="CO dehydrogenase ISP C-domain like"/>
    <property type="match status" value="1"/>
</dbReference>
<protein>
    <recommendedName>
        <fullName evidence="7">FAD-binding PCMH-type domain-containing protein</fullName>
    </recommendedName>
</protein>
<dbReference type="SUPFAM" id="SSF55447">
    <property type="entry name" value="CO dehydrogenase flavoprotein C-terminal domain-like"/>
    <property type="match status" value="1"/>
</dbReference>
<dbReference type="InterPro" id="IPR036683">
    <property type="entry name" value="CO_DH_flav_C_dom_sf"/>
</dbReference>
<dbReference type="SMART" id="SM01008">
    <property type="entry name" value="Ald_Xan_dh_C"/>
    <property type="match status" value="1"/>
</dbReference>
<dbReference type="InterPro" id="IPR012675">
    <property type="entry name" value="Beta-grasp_dom_sf"/>
</dbReference>
<evidence type="ECO:0008006" key="7">
    <source>
        <dbReference type="Google" id="ProtNLM"/>
    </source>
</evidence>
<name>A0A4Y7IZF6_PAPSO</name>
<accession>A0A4Y7IZF6</accession>
<dbReference type="SUPFAM" id="SSF54665">
    <property type="entry name" value="CO dehydrogenase molybdoprotein N-domain-like"/>
    <property type="match status" value="1"/>
</dbReference>
<dbReference type="EMBL" id="CM010717">
    <property type="protein sequence ID" value="RZC53142.1"/>
    <property type="molecule type" value="Genomic_DNA"/>
</dbReference>
<dbReference type="Proteomes" id="UP000316621">
    <property type="component" value="Chromosome 3"/>
</dbReference>
<dbReference type="Gene3D" id="3.30.390.50">
    <property type="entry name" value="CO dehydrogenase flavoprotein, C-terminal domain"/>
    <property type="match status" value="1"/>
</dbReference>
<evidence type="ECO:0000256" key="2">
    <source>
        <dbReference type="ARBA" id="ARBA00023002"/>
    </source>
</evidence>
<evidence type="ECO:0000259" key="3">
    <source>
        <dbReference type="SMART" id="SM01008"/>
    </source>
</evidence>
<keyword evidence="2" id="KW-0560">Oxidoreductase</keyword>
<dbReference type="Pfam" id="PF01315">
    <property type="entry name" value="Ald_Xan_dh_C"/>
    <property type="match status" value="1"/>
</dbReference>
<dbReference type="InterPro" id="IPR005107">
    <property type="entry name" value="CO_DH_flav_C"/>
</dbReference>
<evidence type="ECO:0000259" key="4">
    <source>
        <dbReference type="SMART" id="SM01092"/>
    </source>
</evidence>
<dbReference type="GO" id="GO:0016491">
    <property type="term" value="F:oxidoreductase activity"/>
    <property type="evidence" value="ECO:0007669"/>
    <property type="project" value="UniProtKB-KW"/>
</dbReference>
<gene>
    <name evidence="5" type="ORF">C5167_012005</name>
</gene>
<dbReference type="GO" id="GO:0005506">
    <property type="term" value="F:iron ion binding"/>
    <property type="evidence" value="ECO:0007669"/>
    <property type="project" value="InterPro"/>
</dbReference>
<dbReference type="InterPro" id="IPR036856">
    <property type="entry name" value="Ald_Oxase/Xan_DH_a/b_sf"/>
</dbReference>
<keyword evidence="1" id="KW-0500">Molybdenum</keyword>
<reference evidence="5 6" key="1">
    <citation type="journal article" date="2018" name="Science">
        <title>The opium poppy genome and morphinan production.</title>
        <authorList>
            <person name="Guo L."/>
            <person name="Winzer T."/>
            <person name="Yang X."/>
            <person name="Li Y."/>
            <person name="Ning Z."/>
            <person name="He Z."/>
            <person name="Teodor R."/>
            <person name="Lu Y."/>
            <person name="Bowser T.A."/>
            <person name="Graham I.A."/>
            <person name="Ye K."/>
        </authorList>
    </citation>
    <scope>NUCLEOTIDE SEQUENCE [LARGE SCALE GENOMIC DNA]</scope>
    <source>
        <strain evidence="6">cv. HN1</strain>
        <tissue evidence="5">Leaves</tissue>
    </source>
</reference>
<organism evidence="5 6">
    <name type="scientific">Papaver somniferum</name>
    <name type="common">Opium poppy</name>
    <dbReference type="NCBI Taxonomy" id="3469"/>
    <lineage>
        <taxon>Eukaryota</taxon>
        <taxon>Viridiplantae</taxon>
        <taxon>Streptophyta</taxon>
        <taxon>Embryophyta</taxon>
        <taxon>Tracheophyta</taxon>
        <taxon>Spermatophyta</taxon>
        <taxon>Magnoliopsida</taxon>
        <taxon>Ranunculales</taxon>
        <taxon>Papaveraceae</taxon>
        <taxon>Papaveroideae</taxon>
        <taxon>Papaver</taxon>
    </lineage>
</organism>
<dbReference type="Gramene" id="RZC53142">
    <property type="protein sequence ID" value="RZC53142"/>
    <property type="gene ID" value="C5167_012005"/>
</dbReference>
<dbReference type="SMART" id="SM01092">
    <property type="entry name" value="CO_deh_flav_C"/>
    <property type="match status" value="1"/>
</dbReference>
<evidence type="ECO:0000313" key="6">
    <source>
        <dbReference type="Proteomes" id="UP000316621"/>
    </source>
</evidence>
<sequence>MAEDNFKLVFAINGERVELLHINDHSTTLLEFIRTQTRFTGTMLSCGEVGAELALFFCQCKWVFNYKGLGSITDGFHTIHKRMSGFHASQCGFCTPGMCMSLFSALVNAEKTQTQNLRPGFSKLTESEAERLFQSGSGLMFETYRAAPRPLGNTLAYLNAAFLAEVSLSKVSGCSVLEKLQLAFGAYGTKHAIRVRKVEEFLIDRSLSKDVLLNAINILRVTIIPDEGTSSPAYRSSLTVSFLFDFLHPLKEVSTAMLNDGLTRDTNSSVVTASKGNNSFDQRSHVKKAGLLSSGKQVIKVSTEFHPVGQPTKKSGAENQASGEAVYVDDIPSPKDCLHGAMICSKMPLAWIKNVKLKSFPSPDGVVKVADTQKHADMAADSAMVEYDTENLEPPIL</sequence>
<keyword evidence="6" id="KW-1185">Reference proteome</keyword>
<dbReference type="InterPro" id="IPR002888">
    <property type="entry name" value="2Fe-2S-bd"/>
</dbReference>
<dbReference type="PANTHER" id="PTHR11908:SF132">
    <property type="entry name" value="ALDEHYDE OXIDASE 1-RELATED"/>
    <property type="match status" value="1"/>
</dbReference>
<dbReference type="PANTHER" id="PTHR11908">
    <property type="entry name" value="XANTHINE DEHYDROGENASE"/>
    <property type="match status" value="1"/>
</dbReference>
<feature type="domain" description="CO dehydrogenase flavoprotein C-terminal" evidence="4">
    <location>
        <begin position="142"/>
        <end position="250"/>
    </location>
</feature>
<dbReference type="Gene3D" id="3.10.20.30">
    <property type="match status" value="1"/>
</dbReference>
<dbReference type="Pfam" id="PF03450">
    <property type="entry name" value="CO_deh_flav_C"/>
    <property type="match status" value="1"/>
</dbReference>
<evidence type="ECO:0000313" key="5">
    <source>
        <dbReference type="EMBL" id="RZC53142.1"/>
    </source>
</evidence>
<dbReference type="Pfam" id="PF01799">
    <property type="entry name" value="Fer2_2"/>
    <property type="match status" value="1"/>
</dbReference>
<feature type="domain" description="Aldehyde oxidase/xanthine dehydrogenase a/b hammerhead" evidence="3">
    <location>
        <begin position="322"/>
        <end position="391"/>
    </location>
</feature>